<dbReference type="eggNOG" id="COG1309">
    <property type="taxonomic scope" value="Bacteria"/>
</dbReference>
<dbReference type="EMBL" id="CP003355">
    <property type="protein sequence ID" value="AHD05649.1"/>
    <property type="molecule type" value="Genomic_DNA"/>
</dbReference>
<dbReference type="PRINTS" id="PR00455">
    <property type="entry name" value="HTHTETR"/>
</dbReference>
<dbReference type="PROSITE" id="PS50977">
    <property type="entry name" value="HTH_TETR_2"/>
    <property type="match status" value="1"/>
</dbReference>
<dbReference type="HOGENOM" id="CLU_069356_12_3_9"/>
<evidence type="ECO:0000256" key="4">
    <source>
        <dbReference type="PROSITE-ProRule" id="PRU00335"/>
    </source>
</evidence>
<dbReference type="KEGG" id="plv:ERIC2_c18460"/>
<keyword evidence="3" id="KW-0804">Transcription</keyword>
<dbReference type="Pfam" id="PF00440">
    <property type="entry name" value="TetR_N"/>
    <property type="match status" value="1"/>
</dbReference>
<evidence type="ECO:0000259" key="5">
    <source>
        <dbReference type="PROSITE" id="PS50977"/>
    </source>
</evidence>
<proteinExistence type="predicted"/>
<feature type="domain" description="HTH tetR-type" evidence="5">
    <location>
        <begin position="22"/>
        <end position="82"/>
    </location>
</feature>
<organism evidence="6 7">
    <name type="scientific">Paenibacillus larvae subsp. larvae DSM 25430</name>
    <dbReference type="NCBI Taxonomy" id="697284"/>
    <lineage>
        <taxon>Bacteria</taxon>
        <taxon>Bacillati</taxon>
        <taxon>Bacillota</taxon>
        <taxon>Bacilli</taxon>
        <taxon>Bacillales</taxon>
        <taxon>Paenibacillaceae</taxon>
        <taxon>Paenibacillus</taxon>
    </lineage>
</organism>
<dbReference type="PANTHER" id="PTHR30055">
    <property type="entry name" value="HTH-TYPE TRANSCRIPTIONAL REGULATOR RUTR"/>
    <property type="match status" value="1"/>
</dbReference>
<evidence type="ECO:0000313" key="6">
    <source>
        <dbReference type="EMBL" id="AHD05649.1"/>
    </source>
</evidence>
<name>V9W6Q9_9BACL</name>
<dbReference type="PATRIC" id="fig|697284.3.peg.1769"/>
<keyword evidence="1" id="KW-0805">Transcription regulation</keyword>
<protein>
    <recommendedName>
        <fullName evidence="5">HTH tetR-type domain-containing protein</fullName>
    </recommendedName>
</protein>
<dbReference type="Proteomes" id="UP000029431">
    <property type="component" value="Chromosome"/>
</dbReference>
<dbReference type="Gene3D" id="1.10.10.60">
    <property type="entry name" value="Homeodomain-like"/>
    <property type="match status" value="1"/>
</dbReference>
<keyword evidence="7" id="KW-1185">Reference proteome</keyword>
<feature type="DNA-binding region" description="H-T-H motif" evidence="4">
    <location>
        <begin position="45"/>
        <end position="64"/>
    </location>
</feature>
<dbReference type="InterPro" id="IPR001647">
    <property type="entry name" value="HTH_TetR"/>
</dbReference>
<dbReference type="GO" id="GO:0003700">
    <property type="term" value="F:DNA-binding transcription factor activity"/>
    <property type="evidence" value="ECO:0007669"/>
    <property type="project" value="TreeGrafter"/>
</dbReference>
<evidence type="ECO:0000256" key="1">
    <source>
        <dbReference type="ARBA" id="ARBA00023015"/>
    </source>
</evidence>
<keyword evidence="2 4" id="KW-0238">DNA-binding</keyword>
<evidence type="ECO:0000313" key="7">
    <source>
        <dbReference type="Proteomes" id="UP000029431"/>
    </source>
</evidence>
<dbReference type="InterPro" id="IPR050109">
    <property type="entry name" value="HTH-type_TetR-like_transc_reg"/>
</dbReference>
<sequence length="215" mass="25055">MLLFFYFAKITDERSSKSEVTILKSDEIKEAALKYFTIHGYEGASLSQIAEEVGMKKQSIYAHFKGKDDLFLQVLRDAKETELSSKLQYFSKIDSQNPEKDLYGFLQLVIDLFQKNEQLKFWLRMSFFPPVHLAKVIEKEVLDTENKVQAVLQRKFEDWIDAKVIYGDEAKTSNLAFLGVVDSIMLELVYGNDEKQLKDKLESSWKVFWRGISHQ</sequence>
<dbReference type="AlphaFoldDB" id="V9W6Q9"/>
<dbReference type="PANTHER" id="PTHR30055:SF238">
    <property type="entry name" value="MYCOFACTOCIN BIOSYNTHESIS TRANSCRIPTIONAL REGULATOR MFTR-RELATED"/>
    <property type="match status" value="1"/>
</dbReference>
<dbReference type="SUPFAM" id="SSF46689">
    <property type="entry name" value="Homeodomain-like"/>
    <property type="match status" value="1"/>
</dbReference>
<evidence type="ECO:0000256" key="3">
    <source>
        <dbReference type="ARBA" id="ARBA00023163"/>
    </source>
</evidence>
<dbReference type="GO" id="GO:0000976">
    <property type="term" value="F:transcription cis-regulatory region binding"/>
    <property type="evidence" value="ECO:0007669"/>
    <property type="project" value="TreeGrafter"/>
</dbReference>
<evidence type="ECO:0000256" key="2">
    <source>
        <dbReference type="ARBA" id="ARBA00023125"/>
    </source>
</evidence>
<reference evidence="6 7" key="1">
    <citation type="journal article" date="2014" name="PLoS ONE">
        <title>How to Kill the Honey Bee Larva: Genomic Potential and Virulence Mechanisms of Paenibacillus larvae.</title>
        <authorList>
            <person name="Djukic M."/>
            <person name="Brzuszkiewicz E."/>
            <person name="Funfhaus A."/>
            <person name="Voss J."/>
            <person name="Gollnow K."/>
            <person name="Poppinga L."/>
            <person name="Liesegang H."/>
            <person name="Garcia-Gonzalez E."/>
            <person name="Genersch E."/>
            <person name="Daniel R."/>
        </authorList>
    </citation>
    <scope>NUCLEOTIDE SEQUENCE [LARGE SCALE GENOMIC DNA]</scope>
    <source>
        <strain evidence="6 7">DSM 25430</strain>
    </source>
</reference>
<accession>V9W6Q9</accession>
<dbReference type="InterPro" id="IPR009057">
    <property type="entry name" value="Homeodomain-like_sf"/>
</dbReference>
<dbReference type="Gene3D" id="1.10.357.10">
    <property type="entry name" value="Tetracycline Repressor, domain 2"/>
    <property type="match status" value="1"/>
</dbReference>
<gene>
    <name evidence="6" type="ORF">ERIC2_c18460</name>
</gene>